<dbReference type="EMBL" id="BAAAGX010000003">
    <property type="protein sequence ID" value="GAA0222146.1"/>
    <property type="molecule type" value="Genomic_DNA"/>
</dbReference>
<dbReference type="PRINTS" id="PR00400">
    <property type="entry name" value="TETREPRESSOR"/>
</dbReference>
<evidence type="ECO:0000256" key="2">
    <source>
        <dbReference type="ARBA" id="ARBA00023015"/>
    </source>
</evidence>
<sequence>MTTGERTHGSVWLRPARTPRAAKGQAFAQDDLAAAGVALADRDGLDAVSMRRVAAELGITAMSLYWYVDTKDQLVELMVDRVLAEQPVPVGDDWRARLRSIGCDTLELHRAHPWFVHAQGRPGTLPGPGQLRHWDRHVHALTDPRITPRLAPENVTLAVGTVMNFVSGYALTPARGVLTPYAGHPQIDQYLRDAVLGHGLESLRSLAHLRHQFTEDRFDDGLDIVLDGLHARLF</sequence>
<evidence type="ECO:0000256" key="5">
    <source>
        <dbReference type="PROSITE-ProRule" id="PRU00335"/>
    </source>
</evidence>
<evidence type="ECO:0000313" key="8">
    <source>
        <dbReference type="Proteomes" id="UP001500967"/>
    </source>
</evidence>
<dbReference type="Gene3D" id="1.10.357.10">
    <property type="entry name" value="Tetracycline Repressor, domain 2"/>
    <property type="match status" value="1"/>
</dbReference>
<feature type="DNA-binding region" description="H-T-H motif" evidence="5">
    <location>
        <begin position="49"/>
        <end position="68"/>
    </location>
</feature>
<dbReference type="PROSITE" id="PS50977">
    <property type="entry name" value="HTH_TETR_2"/>
    <property type="match status" value="1"/>
</dbReference>
<reference evidence="7 8" key="1">
    <citation type="journal article" date="2019" name="Int. J. Syst. Evol. Microbiol.">
        <title>The Global Catalogue of Microorganisms (GCM) 10K type strain sequencing project: providing services to taxonomists for standard genome sequencing and annotation.</title>
        <authorList>
            <consortium name="The Broad Institute Genomics Platform"/>
            <consortium name="The Broad Institute Genome Sequencing Center for Infectious Disease"/>
            <person name="Wu L."/>
            <person name="Ma J."/>
        </authorList>
    </citation>
    <scope>NUCLEOTIDE SEQUENCE [LARGE SCALE GENOMIC DNA]</scope>
    <source>
        <strain evidence="7 8">JCM 10425</strain>
    </source>
</reference>
<keyword evidence="2" id="KW-0805">Transcription regulation</keyword>
<protein>
    <submittedName>
        <fullName evidence="7">TetR/AcrR family transcriptional regulator</fullName>
    </submittedName>
</protein>
<dbReference type="SUPFAM" id="SSF48498">
    <property type="entry name" value="Tetracyclin repressor-like, C-terminal domain"/>
    <property type="match status" value="1"/>
</dbReference>
<evidence type="ECO:0000256" key="1">
    <source>
        <dbReference type="ARBA" id="ARBA00022491"/>
    </source>
</evidence>
<proteinExistence type="predicted"/>
<dbReference type="SUPFAM" id="SSF46689">
    <property type="entry name" value="Homeodomain-like"/>
    <property type="match status" value="1"/>
</dbReference>
<dbReference type="Gene3D" id="1.10.10.60">
    <property type="entry name" value="Homeodomain-like"/>
    <property type="match status" value="1"/>
</dbReference>
<evidence type="ECO:0000313" key="7">
    <source>
        <dbReference type="EMBL" id="GAA0222146.1"/>
    </source>
</evidence>
<dbReference type="InterPro" id="IPR036271">
    <property type="entry name" value="Tet_transcr_reg_TetR-rel_C_sf"/>
</dbReference>
<gene>
    <name evidence="7" type="ORF">GCM10009539_04160</name>
</gene>
<dbReference type="InterPro" id="IPR004111">
    <property type="entry name" value="Repressor_TetR_C"/>
</dbReference>
<keyword evidence="3 5" id="KW-0238">DNA-binding</keyword>
<comment type="caution">
    <text evidence="7">The sequence shown here is derived from an EMBL/GenBank/DDBJ whole genome shotgun (WGS) entry which is preliminary data.</text>
</comment>
<dbReference type="PANTHER" id="PTHR30055">
    <property type="entry name" value="HTH-TYPE TRANSCRIPTIONAL REGULATOR RUTR"/>
    <property type="match status" value="1"/>
</dbReference>
<evidence type="ECO:0000259" key="6">
    <source>
        <dbReference type="PROSITE" id="PS50977"/>
    </source>
</evidence>
<keyword evidence="8" id="KW-1185">Reference proteome</keyword>
<dbReference type="Pfam" id="PF02909">
    <property type="entry name" value="TetR_C_1"/>
    <property type="match status" value="1"/>
</dbReference>
<keyword evidence="4" id="KW-0804">Transcription</keyword>
<evidence type="ECO:0000256" key="3">
    <source>
        <dbReference type="ARBA" id="ARBA00023125"/>
    </source>
</evidence>
<dbReference type="InterPro" id="IPR001647">
    <property type="entry name" value="HTH_TetR"/>
</dbReference>
<feature type="domain" description="HTH tetR-type" evidence="6">
    <location>
        <begin position="26"/>
        <end position="86"/>
    </location>
</feature>
<dbReference type="InterPro" id="IPR050109">
    <property type="entry name" value="HTH-type_TetR-like_transc_reg"/>
</dbReference>
<dbReference type="PANTHER" id="PTHR30055:SF151">
    <property type="entry name" value="TRANSCRIPTIONAL REGULATORY PROTEIN"/>
    <property type="match status" value="1"/>
</dbReference>
<dbReference type="Pfam" id="PF00440">
    <property type="entry name" value="TetR_N"/>
    <property type="match status" value="1"/>
</dbReference>
<evidence type="ECO:0000256" key="4">
    <source>
        <dbReference type="ARBA" id="ARBA00023163"/>
    </source>
</evidence>
<name>A0ABN0TI02_9ACTN</name>
<keyword evidence="1" id="KW-0678">Repressor</keyword>
<dbReference type="Proteomes" id="UP001500967">
    <property type="component" value="Unassembled WGS sequence"/>
</dbReference>
<dbReference type="RefSeq" id="WP_344646988.1">
    <property type="nucleotide sequence ID" value="NZ_BAAAGX010000003.1"/>
</dbReference>
<dbReference type="InterPro" id="IPR009057">
    <property type="entry name" value="Homeodomain-like_sf"/>
</dbReference>
<dbReference type="InterPro" id="IPR003012">
    <property type="entry name" value="Tet_transcr_reg_TetR"/>
</dbReference>
<organism evidence="7 8">
    <name type="scientific">Cryptosporangium japonicum</name>
    <dbReference type="NCBI Taxonomy" id="80872"/>
    <lineage>
        <taxon>Bacteria</taxon>
        <taxon>Bacillati</taxon>
        <taxon>Actinomycetota</taxon>
        <taxon>Actinomycetes</taxon>
        <taxon>Cryptosporangiales</taxon>
        <taxon>Cryptosporangiaceae</taxon>
        <taxon>Cryptosporangium</taxon>
    </lineage>
</organism>
<accession>A0ABN0TI02</accession>